<dbReference type="GO" id="GO:0005524">
    <property type="term" value="F:ATP binding"/>
    <property type="evidence" value="ECO:0007669"/>
    <property type="project" value="UniProtKB-KW"/>
</dbReference>
<keyword evidence="3" id="KW-0067">ATP-binding</keyword>
<dbReference type="InterPro" id="IPR003439">
    <property type="entry name" value="ABC_transporter-like_ATP-bd"/>
</dbReference>
<dbReference type="SUPFAM" id="SSF52540">
    <property type="entry name" value="P-loop containing nucleoside triphosphate hydrolases"/>
    <property type="match status" value="1"/>
</dbReference>
<feature type="domain" description="ABC transporter" evidence="4">
    <location>
        <begin position="4"/>
        <end position="244"/>
    </location>
</feature>
<dbReference type="PROSITE" id="PS50893">
    <property type="entry name" value="ABC_TRANSPORTER_2"/>
    <property type="match status" value="1"/>
</dbReference>
<dbReference type="GO" id="GO:0005886">
    <property type="term" value="C:plasma membrane"/>
    <property type="evidence" value="ECO:0007669"/>
    <property type="project" value="TreeGrafter"/>
</dbReference>
<gene>
    <name evidence="5" type="ORF">ACD_3C00123G0011</name>
</gene>
<keyword evidence="1" id="KW-0813">Transport</keyword>
<evidence type="ECO:0000259" key="4">
    <source>
        <dbReference type="PROSITE" id="PS50893"/>
    </source>
</evidence>
<evidence type="ECO:0000256" key="3">
    <source>
        <dbReference type="ARBA" id="ARBA00022840"/>
    </source>
</evidence>
<accession>K2GX45</accession>
<comment type="caution">
    <text evidence="5">The sequence shown here is derived from an EMBL/GenBank/DDBJ whole genome shotgun (WGS) entry which is preliminary data.</text>
</comment>
<name>K2GX45_9BACT</name>
<sequence>MNAIETFNLTKRFNGIKWLDGLSVCIESGKITSIIWPNWSGKSTLVNVLTWITDITSWHVILDKNKTLVKIKSVENLQHSITRTFQESRLFNQMTVLDNLIVTLTKRNFLKSFFENPNKKYSKKAEEILLRVNLFEKKDELANNLSYWQRKLLEIARIISMDTKIIFLDEPFAWLFPEIIKIIVSIIKKLKEEWKTIVLIEHNMDLIRQLSDKVIVLDGGKLLAEWLPWEVLSRKDVMEAYLGE</sequence>
<dbReference type="GO" id="GO:0016887">
    <property type="term" value="F:ATP hydrolysis activity"/>
    <property type="evidence" value="ECO:0007669"/>
    <property type="project" value="InterPro"/>
</dbReference>
<keyword evidence="2" id="KW-0547">Nucleotide-binding</keyword>
<dbReference type="Gene3D" id="3.40.50.300">
    <property type="entry name" value="P-loop containing nucleotide triphosphate hydrolases"/>
    <property type="match status" value="1"/>
</dbReference>
<protein>
    <recommendedName>
        <fullName evidence="4">ABC transporter domain-containing protein</fullName>
    </recommendedName>
</protein>
<dbReference type="AlphaFoldDB" id="K2GX45"/>
<organism evidence="5">
    <name type="scientific">uncultured bacterium</name>
    <name type="common">gcode 4</name>
    <dbReference type="NCBI Taxonomy" id="1234023"/>
    <lineage>
        <taxon>Bacteria</taxon>
        <taxon>environmental samples</taxon>
    </lineage>
</organism>
<evidence type="ECO:0000256" key="1">
    <source>
        <dbReference type="ARBA" id="ARBA00022448"/>
    </source>
</evidence>
<dbReference type="PANTHER" id="PTHR45772">
    <property type="entry name" value="CONSERVED COMPONENT OF ABC TRANSPORTER FOR NATURAL AMINO ACIDS-RELATED"/>
    <property type="match status" value="1"/>
</dbReference>
<reference evidence="5" key="1">
    <citation type="journal article" date="2012" name="Science">
        <title>Fermentation, hydrogen, and sulfur metabolism in multiple uncultivated bacterial phyla.</title>
        <authorList>
            <person name="Wrighton K.C."/>
            <person name="Thomas B.C."/>
            <person name="Sharon I."/>
            <person name="Miller C.S."/>
            <person name="Castelle C.J."/>
            <person name="VerBerkmoes N.C."/>
            <person name="Wilkins M.J."/>
            <person name="Hettich R.L."/>
            <person name="Lipton M.S."/>
            <person name="Williams K.H."/>
            <person name="Long P.E."/>
            <person name="Banfield J.F."/>
        </authorList>
    </citation>
    <scope>NUCLEOTIDE SEQUENCE [LARGE SCALE GENOMIC DNA]</scope>
</reference>
<dbReference type="EMBL" id="AMFJ01000397">
    <property type="protein sequence ID" value="EKE27945.1"/>
    <property type="molecule type" value="Genomic_DNA"/>
</dbReference>
<evidence type="ECO:0000256" key="2">
    <source>
        <dbReference type="ARBA" id="ARBA00022741"/>
    </source>
</evidence>
<dbReference type="InterPro" id="IPR027417">
    <property type="entry name" value="P-loop_NTPase"/>
</dbReference>
<dbReference type="Pfam" id="PF00005">
    <property type="entry name" value="ABC_tran"/>
    <property type="match status" value="1"/>
</dbReference>
<proteinExistence type="predicted"/>
<dbReference type="InterPro" id="IPR051120">
    <property type="entry name" value="ABC_AA/LPS_Transport"/>
</dbReference>
<evidence type="ECO:0000313" key="5">
    <source>
        <dbReference type="EMBL" id="EKE27945.1"/>
    </source>
</evidence>